<dbReference type="EMBL" id="LVLJ01001769">
    <property type="protein sequence ID" value="OAE28100.1"/>
    <property type="molecule type" value="Genomic_DNA"/>
</dbReference>
<proteinExistence type="predicted"/>
<protein>
    <submittedName>
        <fullName evidence="1">Uncharacterized protein</fullName>
    </submittedName>
</protein>
<dbReference type="Proteomes" id="UP000077202">
    <property type="component" value="Unassembled WGS sequence"/>
</dbReference>
<name>A0A176W4Z7_MARPO</name>
<organism evidence="1 2">
    <name type="scientific">Marchantia polymorpha subsp. ruderalis</name>
    <dbReference type="NCBI Taxonomy" id="1480154"/>
    <lineage>
        <taxon>Eukaryota</taxon>
        <taxon>Viridiplantae</taxon>
        <taxon>Streptophyta</taxon>
        <taxon>Embryophyta</taxon>
        <taxon>Marchantiophyta</taxon>
        <taxon>Marchantiopsida</taxon>
        <taxon>Marchantiidae</taxon>
        <taxon>Marchantiales</taxon>
        <taxon>Marchantiaceae</taxon>
        <taxon>Marchantia</taxon>
    </lineage>
</organism>
<dbReference type="AlphaFoldDB" id="A0A176W4Z7"/>
<accession>A0A176W4Z7</accession>
<reference evidence="1" key="1">
    <citation type="submission" date="2016-03" db="EMBL/GenBank/DDBJ databases">
        <title>Mechanisms controlling the formation of the plant cell surface in tip-growing cells are functionally conserved among land plants.</title>
        <authorList>
            <person name="Honkanen S."/>
            <person name="Jones V.A."/>
            <person name="Morieri G."/>
            <person name="Champion C."/>
            <person name="Hetherington A.J."/>
            <person name="Kelly S."/>
            <person name="Saint-Marcoux D."/>
            <person name="Proust H."/>
            <person name="Prescott H."/>
            <person name="Dolan L."/>
        </authorList>
    </citation>
    <scope>NUCLEOTIDE SEQUENCE [LARGE SCALE GENOMIC DNA]</scope>
    <source>
        <tissue evidence="1">Whole gametophyte</tissue>
    </source>
</reference>
<comment type="caution">
    <text evidence="1">The sequence shown here is derived from an EMBL/GenBank/DDBJ whole genome shotgun (WGS) entry which is preliminary data.</text>
</comment>
<evidence type="ECO:0000313" key="1">
    <source>
        <dbReference type="EMBL" id="OAE28100.1"/>
    </source>
</evidence>
<sequence>MRGRRTKWLEYFVRISSSFVARATSYKVQRSMAKSVALTSSQDNDSRIAANFYAPSMCKALLAESKAKAKSVAGKEESSQERDIWRPERRTCGGLKVRRKRVKVRFAAHLDTIKLGPEKADSSL</sequence>
<evidence type="ECO:0000313" key="2">
    <source>
        <dbReference type="Proteomes" id="UP000077202"/>
    </source>
</evidence>
<keyword evidence="2" id="KW-1185">Reference proteome</keyword>
<gene>
    <name evidence="1" type="ORF">AXG93_136s1150</name>
</gene>